<dbReference type="SMART" id="SM00560">
    <property type="entry name" value="LamGL"/>
    <property type="match status" value="2"/>
</dbReference>
<accession>A0A917XHY1</accession>
<dbReference type="RefSeq" id="WP_189265706.1">
    <property type="nucleotide sequence ID" value="NZ_BMML01000014.1"/>
</dbReference>
<reference evidence="5" key="1">
    <citation type="journal article" date="2014" name="Int. J. Syst. Evol. Microbiol.">
        <title>Complete genome sequence of Corynebacterium casei LMG S-19264T (=DSM 44701T), isolated from a smear-ripened cheese.</title>
        <authorList>
            <consortium name="US DOE Joint Genome Institute (JGI-PGF)"/>
            <person name="Walter F."/>
            <person name="Albersmeier A."/>
            <person name="Kalinowski J."/>
            <person name="Ruckert C."/>
        </authorList>
    </citation>
    <scope>NUCLEOTIDE SEQUENCE</scope>
    <source>
        <strain evidence="5">CGMCC 4.7110</strain>
    </source>
</reference>
<dbReference type="PANTHER" id="PTHR46943">
    <property type="entry name" value="PENTRAXIN-RELATED PROTEIN PTX3"/>
    <property type="match status" value="1"/>
</dbReference>
<gene>
    <name evidence="5" type="ORF">GCM10011578_057090</name>
</gene>
<dbReference type="PANTHER" id="PTHR46943:SF1">
    <property type="entry name" value="PENTRAXIN-RELATED PROTEIN PTX3"/>
    <property type="match status" value="1"/>
</dbReference>
<dbReference type="Proteomes" id="UP000653411">
    <property type="component" value="Unassembled WGS sequence"/>
</dbReference>
<comment type="caution">
    <text evidence="5">The sequence shown here is derived from an EMBL/GenBank/DDBJ whole genome shotgun (WGS) entry which is preliminary data.</text>
</comment>
<evidence type="ECO:0000256" key="1">
    <source>
        <dbReference type="ARBA" id="ARBA00022729"/>
    </source>
</evidence>
<dbReference type="EMBL" id="BMML01000014">
    <property type="protein sequence ID" value="GGN24163.1"/>
    <property type="molecule type" value="Genomic_DNA"/>
</dbReference>
<dbReference type="GO" id="GO:0006955">
    <property type="term" value="P:immune response"/>
    <property type="evidence" value="ECO:0007669"/>
    <property type="project" value="InterPro"/>
</dbReference>
<keyword evidence="1" id="KW-0732">Signal</keyword>
<dbReference type="InterPro" id="IPR042837">
    <property type="entry name" value="PTX3"/>
</dbReference>
<dbReference type="InterPro" id="IPR013320">
    <property type="entry name" value="ConA-like_dom_sf"/>
</dbReference>
<evidence type="ECO:0000313" key="6">
    <source>
        <dbReference type="Proteomes" id="UP000653411"/>
    </source>
</evidence>
<evidence type="ECO:0000259" key="4">
    <source>
        <dbReference type="SMART" id="SM00560"/>
    </source>
</evidence>
<feature type="domain" description="LamG-like jellyroll fold" evidence="4">
    <location>
        <begin position="199"/>
        <end position="330"/>
    </location>
</feature>
<proteinExistence type="predicted"/>
<feature type="domain" description="LamG-like jellyroll fold" evidence="4">
    <location>
        <begin position="421"/>
        <end position="564"/>
    </location>
</feature>
<sequence>MSRAGQYVLGRAAVPGVLAALVAGAIGTMGVMAPTAVAADDGDAPLAPVVSSAEYPDDGDWHDGVGRYGTFVIDSASDDVVSYRYNWLGAATKTLVPAEPGGAVSLRWMPEREGVTYLQVQALDAAGRLSARTTYDVAVREGRPAVTHWDPEQPSGAVAGTGATLDASGPSGTRLASAAALDGTDEGYLSLDTALDTSDTFSLDAWVRPDTLTSGATAVSRSSGLALAAVTDPASGAPVWSLTVPTRDGGTAQVTGGAPEPGEWAHLAGVYDAEQQTVRLYVNGTSVGTAENVRAAAGTGALRLGADGNGGHWRGLLTDVNVWDRVLVAKEAGEAAQRSAQRLGYWDLETATDGSSPAYAGGEPLTLAGDATIHTDSDDCAWNPDCTPATYPLWGTGDLLLDGDGDYASTPTAVTPTDAGFSVTAHARVDPATADHDMTVLSQPGAHTSLFTLRYVAASQTWEAVVAHEDRADAPTTTVSAPADWAASSDEYLALVYDEKADELRLYVGSGSYPAATAGVAGENTWTPTGALQAGRTLTPDGGTDHLAGAIDEVHTYAGVLNATQLAQLSIGGIDI</sequence>
<evidence type="ECO:0000256" key="2">
    <source>
        <dbReference type="ARBA" id="ARBA00023157"/>
    </source>
</evidence>
<organism evidence="5 6">
    <name type="scientific">Streptomyces fuscichromogenes</name>
    <dbReference type="NCBI Taxonomy" id="1324013"/>
    <lineage>
        <taxon>Bacteria</taxon>
        <taxon>Bacillati</taxon>
        <taxon>Actinomycetota</taxon>
        <taxon>Actinomycetes</taxon>
        <taxon>Kitasatosporales</taxon>
        <taxon>Streptomycetaceae</taxon>
        <taxon>Streptomyces</taxon>
    </lineage>
</organism>
<evidence type="ECO:0000256" key="3">
    <source>
        <dbReference type="SAM" id="MobiDB-lite"/>
    </source>
</evidence>
<dbReference type="InterPro" id="IPR006558">
    <property type="entry name" value="LamG-like"/>
</dbReference>
<reference evidence="5" key="2">
    <citation type="submission" date="2020-09" db="EMBL/GenBank/DDBJ databases">
        <authorList>
            <person name="Sun Q."/>
            <person name="Zhou Y."/>
        </authorList>
    </citation>
    <scope>NUCLEOTIDE SEQUENCE</scope>
    <source>
        <strain evidence="5">CGMCC 4.7110</strain>
    </source>
</reference>
<keyword evidence="6" id="KW-1185">Reference proteome</keyword>
<evidence type="ECO:0000313" key="5">
    <source>
        <dbReference type="EMBL" id="GGN24163.1"/>
    </source>
</evidence>
<name>A0A917XHY1_9ACTN</name>
<dbReference type="SUPFAM" id="SSF49899">
    <property type="entry name" value="Concanavalin A-like lectins/glucanases"/>
    <property type="match status" value="2"/>
</dbReference>
<dbReference type="Gene3D" id="2.60.120.200">
    <property type="match status" value="2"/>
</dbReference>
<dbReference type="AlphaFoldDB" id="A0A917XHY1"/>
<feature type="region of interest" description="Disordered" evidence="3">
    <location>
        <begin position="150"/>
        <end position="172"/>
    </location>
</feature>
<protein>
    <recommendedName>
        <fullName evidence="4">LamG-like jellyroll fold domain-containing protein</fullName>
    </recommendedName>
</protein>
<keyword evidence="2" id="KW-1015">Disulfide bond</keyword>
<dbReference type="Pfam" id="PF13385">
    <property type="entry name" value="Laminin_G_3"/>
    <property type="match status" value="2"/>
</dbReference>